<dbReference type="Proteomes" id="UP000094570">
    <property type="component" value="Unassembled WGS sequence"/>
</dbReference>
<dbReference type="OrthoDB" id="9814553at2"/>
<dbReference type="EMBL" id="LWAF01000010">
    <property type="protein sequence ID" value="ODN30172.1"/>
    <property type="molecule type" value="Genomic_DNA"/>
</dbReference>
<dbReference type="RefSeq" id="WP_069293457.1">
    <property type="nucleotide sequence ID" value="NZ_CP140110.1"/>
</dbReference>
<dbReference type="InterPro" id="IPR013096">
    <property type="entry name" value="Cupin_2"/>
</dbReference>
<comment type="caution">
    <text evidence="3">The sequence shown here is derived from an EMBL/GenBank/DDBJ whole genome shotgun (WGS) entry which is preliminary data.</text>
</comment>
<dbReference type="SMART" id="SM00530">
    <property type="entry name" value="HTH_XRE"/>
    <property type="match status" value="1"/>
</dbReference>
<dbReference type="PANTHER" id="PTHR46797">
    <property type="entry name" value="HTH-TYPE TRANSCRIPTIONAL REGULATOR"/>
    <property type="match status" value="1"/>
</dbReference>
<dbReference type="PANTHER" id="PTHR46797:SF2">
    <property type="entry name" value="TRANSCRIPTIONAL REGULATOR"/>
    <property type="match status" value="1"/>
</dbReference>
<dbReference type="InterPro" id="IPR010982">
    <property type="entry name" value="Lambda_DNA-bd_dom_sf"/>
</dbReference>
<dbReference type="InterPro" id="IPR050807">
    <property type="entry name" value="TransReg_Diox_bact_type"/>
</dbReference>
<evidence type="ECO:0000259" key="2">
    <source>
        <dbReference type="PROSITE" id="PS50943"/>
    </source>
</evidence>
<keyword evidence="1" id="KW-0238">DNA-binding</keyword>
<reference evidence="4" key="1">
    <citation type="submission" date="2016-04" db="EMBL/GenBank/DDBJ databases">
        <title>The genome sequence project of a novel Fervidobacterium isolate from a hot spring in Thailand.</title>
        <authorList>
            <person name="Gonzalez J.M."/>
            <person name="Cuecas A."/>
            <person name="Kanoksilapatham W."/>
        </authorList>
    </citation>
    <scope>NUCLEOTIDE SEQUENCE [LARGE SCALE GENOMIC DNA]</scope>
    <source>
        <strain evidence="4">FC2004</strain>
    </source>
</reference>
<dbReference type="STRING" id="1008305.A4H02_07040"/>
<name>A0A1E3G1W0_9BACT</name>
<dbReference type="Gene3D" id="1.10.260.40">
    <property type="entry name" value="lambda repressor-like DNA-binding domains"/>
    <property type="match status" value="1"/>
</dbReference>
<dbReference type="InterPro" id="IPR014710">
    <property type="entry name" value="RmlC-like_jellyroll"/>
</dbReference>
<dbReference type="SUPFAM" id="SSF47413">
    <property type="entry name" value="lambda repressor-like DNA-binding domains"/>
    <property type="match status" value="1"/>
</dbReference>
<dbReference type="Pfam" id="PF01381">
    <property type="entry name" value="HTH_3"/>
    <property type="match status" value="1"/>
</dbReference>
<keyword evidence="4" id="KW-1185">Reference proteome</keyword>
<evidence type="ECO:0000313" key="4">
    <source>
        <dbReference type="Proteomes" id="UP000094570"/>
    </source>
</evidence>
<dbReference type="SUPFAM" id="SSF51182">
    <property type="entry name" value="RmlC-like cupins"/>
    <property type="match status" value="1"/>
</dbReference>
<gene>
    <name evidence="3" type="ORF">A4H02_07040</name>
</gene>
<dbReference type="CDD" id="cd00093">
    <property type="entry name" value="HTH_XRE"/>
    <property type="match status" value="1"/>
</dbReference>
<dbReference type="InterPro" id="IPR011051">
    <property type="entry name" value="RmlC_Cupin_sf"/>
</dbReference>
<organism evidence="3 4">
    <name type="scientific">Fervidobacterium thailandense</name>
    <dbReference type="NCBI Taxonomy" id="1008305"/>
    <lineage>
        <taxon>Bacteria</taxon>
        <taxon>Thermotogati</taxon>
        <taxon>Thermotogota</taxon>
        <taxon>Thermotogae</taxon>
        <taxon>Thermotogales</taxon>
        <taxon>Fervidobacteriaceae</taxon>
        <taxon>Fervidobacterium</taxon>
    </lineage>
</organism>
<dbReference type="Pfam" id="PF07883">
    <property type="entry name" value="Cupin_2"/>
    <property type="match status" value="1"/>
</dbReference>
<dbReference type="GO" id="GO:0003700">
    <property type="term" value="F:DNA-binding transcription factor activity"/>
    <property type="evidence" value="ECO:0007669"/>
    <property type="project" value="TreeGrafter"/>
</dbReference>
<sequence length="176" mass="20293">MKLGSKIKRLRLAKGYTQEELADRCDLSRSFISQLESDKVSPSVETLERILRVLGTDLKHFFSEEQKKIIFKKNERVPVYELPKGVKMEILMDAVEDKEFDAKIVELEPGAQTEPEEYHDGDEFGYVIEGSVELYIDGKKYKANEGDCFYYSGDCVHYLRNPGKEKAVILWIQTLS</sequence>
<protein>
    <submittedName>
        <fullName evidence="3">Cupin</fullName>
    </submittedName>
</protein>
<accession>A0A1E3G1W0</accession>
<evidence type="ECO:0000313" key="3">
    <source>
        <dbReference type="EMBL" id="ODN30172.1"/>
    </source>
</evidence>
<proteinExistence type="predicted"/>
<dbReference type="InterPro" id="IPR001387">
    <property type="entry name" value="Cro/C1-type_HTH"/>
</dbReference>
<dbReference type="AlphaFoldDB" id="A0A1E3G1W0"/>
<dbReference type="GO" id="GO:0005829">
    <property type="term" value="C:cytosol"/>
    <property type="evidence" value="ECO:0007669"/>
    <property type="project" value="TreeGrafter"/>
</dbReference>
<dbReference type="PROSITE" id="PS50943">
    <property type="entry name" value="HTH_CROC1"/>
    <property type="match status" value="1"/>
</dbReference>
<feature type="domain" description="HTH cro/C1-type" evidence="2">
    <location>
        <begin position="7"/>
        <end position="61"/>
    </location>
</feature>
<dbReference type="Gene3D" id="2.60.120.10">
    <property type="entry name" value="Jelly Rolls"/>
    <property type="match status" value="1"/>
</dbReference>
<dbReference type="GO" id="GO:0003677">
    <property type="term" value="F:DNA binding"/>
    <property type="evidence" value="ECO:0007669"/>
    <property type="project" value="UniProtKB-KW"/>
</dbReference>
<evidence type="ECO:0000256" key="1">
    <source>
        <dbReference type="ARBA" id="ARBA00023125"/>
    </source>
</evidence>
<dbReference type="CDD" id="cd02209">
    <property type="entry name" value="cupin_XRE_C"/>
    <property type="match status" value="1"/>
</dbReference>